<feature type="domain" description="OmpA-like" evidence="3">
    <location>
        <begin position="179"/>
        <end position="295"/>
    </location>
</feature>
<dbReference type="InterPro" id="IPR006665">
    <property type="entry name" value="OmpA-like"/>
</dbReference>
<dbReference type="Pfam" id="PF00691">
    <property type="entry name" value="OmpA"/>
    <property type="match status" value="1"/>
</dbReference>
<proteinExistence type="predicted"/>
<keyword evidence="2" id="KW-0732">Signal</keyword>
<name>A0A2S4N9V5_9FLAO</name>
<keyword evidence="1" id="KW-0472">Membrane</keyword>
<feature type="signal peptide" evidence="2">
    <location>
        <begin position="1"/>
        <end position="20"/>
    </location>
</feature>
<dbReference type="Proteomes" id="UP000237056">
    <property type="component" value="Unassembled WGS sequence"/>
</dbReference>
<feature type="chain" id="PRO_5015527866" evidence="2">
    <location>
        <begin position="21"/>
        <end position="295"/>
    </location>
</feature>
<organism evidence="4 5">
    <name type="scientific">Flavobacterium croceum DSM 17960</name>
    <dbReference type="NCBI Taxonomy" id="1121886"/>
    <lineage>
        <taxon>Bacteria</taxon>
        <taxon>Pseudomonadati</taxon>
        <taxon>Bacteroidota</taxon>
        <taxon>Flavobacteriia</taxon>
        <taxon>Flavobacteriales</taxon>
        <taxon>Flavobacteriaceae</taxon>
        <taxon>Flavobacterium</taxon>
    </lineage>
</organism>
<dbReference type="PROSITE" id="PS51123">
    <property type="entry name" value="OMPA_2"/>
    <property type="match status" value="1"/>
</dbReference>
<comment type="caution">
    <text evidence="4">The sequence shown here is derived from an EMBL/GenBank/DDBJ whole genome shotgun (WGS) entry which is preliminary data.</text>
</comment>
<evidence type="ECO:0000256" key="2">
    <source>
        <dbReference type="SAM" id="SignalP"/>
    </source>
</evidence>
<accession>A0A2S4N9V5</accession>
<protein>
    <submittedName>
        <fullName evidence="4">OmpA family protein</fullName>
    </submittedName>
</protein>
<gene>
    <name evidence="4" type="ORF">Q361_104211</name>
</gene>
<reference evidence="4 5" key="1">
    <citation type="submission" date="2018-01" db="EMBL/GenBank/DDBJ databases">
        <title>Genomic Encyclopedia of Type Strains, Phase I: the one thousand microbial genomes (KMG-I) project.</title>
        <authorList>
            <person name="Goeker M."/>
        </authorList>
    </citation>
    <scope>NUCLEOTIDE SEQUENCE [LARGE SCALE GENOMIC DNA]</scope>
    <source>
        <strain evidence="4 5">DSM 17960</strain>
    </source>
</reference>
<evidence type="ECO:0000313" key="4">
    <source>
        <dbReference type="EMBL" id="POS02486.1"/>
    </source>
</evidence>
<evidence type="ECO:0000259" key="3">
    <source>
        <dbReference type="PROSITE" id="PS51123"/>
    </source>
</evidence>
<dbReference type="InterPro" id="IPR036737">
    <property type="entry name" value="OmpA-like_sf"/>
</dbReference>
<dbReference type="PANTHER" id="PTHR30329">
    <property type="entry name" value="STATOR ELEMENT OF FLAGELLAR MOTOR COMPLEX"/>
    <property type="match status" value="1"/>
</dbReference>
<dbReference type="EMBL" id="PQNY01000004">
    <property type="protein sequence ID" value="POS02486.1"/>
    <property type="molecule type" value="Genomic_DNA"/>
</dbReference>
<dbReference type="GO" id="GO:0016020">
    <property type="term" value="C:membrane"/>
    <property type="evidence" value="ECO:0007669"/>
    <property type="project" value="UniProtKB-UniRule"/>
</dbReference>
<evidence type="ECO:0000256" key="1">
    <source>
        <dbReference type="PROSITE-ProRule" id="PRU00473"/>
    </source>
</evidence>
<sequence>MNKFLSIVIVLLVVNTYAQQQFSVYFDSNKYETNATETKKLQRWIYENPSVKIVAINGYTDEDGTNVFNDSLAKKRVDFIFKLVKDKIKIREDFKTRSFGENFKQSKIKAENRKAIIYYLLAKDIPKENEILGIKPEVSVTKSEKKNIKYPEKMIFENPDGTKSEYDLDVKFMNEVTQAKIGDKLKIENLNFVVNTFIVVQSSRKKLYELLLVMQNNPDLKIEIQGHLCCQPIDRVNLSTQRAQSVYKFLVANGIDKTRLSYKGFGSTQPIYSLPEKNEEERAANRRVEILVVQN</sequence>
<keyword evidence="5" id="KW-1185">Reference proteome</keyword>
<dbReference type="AlphaFoldDB" id="A0A2S4N9V5"/>
<dbReference type="Gene3D" id="3.30.1330.60">
    <property type="entry name" value="OmpA-like domain"/>
    <property type="match status" value="2"/>
</dbReference>
<evidence type="ECO:0000313" key="5">
    <source>
        <dbReference type="Proteomes" id="UP000237056"/>
    </source>
</evidence>
<dbReference type="InterPro" id="IPR050330">
    <property type="entry name" value="Bact_OuterMem_StrucFunc"/>
</dbReference>
<dbReference type="RefSeq" id="WP_169929261.1">
    <property type="nucleotide sequence ID" value="NZ_PQNY01000004.1"/>
</dbReference>
<dbReference type="PANTHER" id="PTHR30329:SF21">
    <property type="entry name" value="LIPOPROTEIN YIAD-RELATED"/>
    <property type="match status" value="1"/>
</dbReference>
<dbReference type="SUPFAM" id="SSF103088">
    <property type="entry name" value="OmpA-like"/>
    <property type="match status" value="2"/>
</dbReference>
<dbReference type="CDD" id="cd07185">
    <property type="entry name" value="OmpA_C-like"/>
    <property type="match status" value="1"/>
</dbReference>